<dbReference type="InterPro" id="IPR005225">
    <property type="entry name" value="Small_GTP-bd"/>
</dbReference>
<dbReference type="PRINTS" id="PR00328">
    <property type="entry name" value="SAR1GTPBP"/>
</dbReference>
<dbReference type="Proteomes" id="UP000030655">
    <property type="component" value="Unassembled WGS sequence"/>
</dbReference>
<name>A0A059F1I4_9MICR</name>
<keyword evidence="7" id="KW-1185">Reference proteome</keyword>
<keyword evidence="1 3" id="KW-0547">Nucleotide-binding</keyword>
<protein>
    <recommendedName>
        <fullName evidence="8">Small GTP-binding protein domain</fullName>
    </recommendedName>
</protein>
<keyword evidence="4" id="KW-0479">Metal-binding</keyword>
<dbReference type="GO" id="GO:0046872">
    <property type="term" value="F:metal ion binding"/>
    <property type="evidence" value="ECO:0007669"/>
    <property type="project" value="UniProtKB-KW"/>
</dbReference>
<dbReference type="SMART" id="SM00178">
    <property type="entry name" value="SAR"/>
    <property type="match status" value="1"/>
</dbReference>
<reference evidence="7" key="1">
    <citation type="submission" date="2013-02" db="EMBL/GenBank/DDBJ databases">
        <authorList>
            <consortium name="The Broad Institute Genome Sequencing Platform"/>
            <person name="Cuomo C."/>
            <person name="Becnel J."/>
            <person name="Sanscrainte N."/>
            <person name="Walker B."/>
            <person name="Young S.K."/>
            <person name="Zeng Q."/>
            <person name="Gargeya S."/>
            <person name="Fitzgerald M."/>
            <person name="Haas B."/>
            <person name="Abouelleil A."/>
            <person name="Alvarado L."/>
            <person name="Arachchi H.M."/>
            <person name="Berlin A.M."/>
            <person name="Chapman S.B."/>
            <person name="Dewar J."/>
            <person name="Goldberg J."/>
            <person name="Griggs A."/>
            <person name="Gujja S."/>
            <person name="Hansen M."/>
            <person name="Howarth C."/>
            <person name="Imamovic A."/>
            <person name="Larimer J."/>
            <person name="McCowan C."/>
            <person name="Murphy C."/>
            <person name="Neiman D."/>
            <person name="Pearson M."/>
            <person name="Priest M."/>
            <person name="Roberts A."/>
            <person name="Saif S."/>
            <person name="Shea T."/>
            <person name="Sisk P."/>
            <person name="Sykes S."/>
            <person name="Wortman J."/>
            <person name="Nusbaum C."/>
            <person name="Birren B."/>
        </authorList>
    </citation>
    <scope>NUCLEOTIDE SEQUENCE [LARGE SCALE GENOMIC DNA]</scope>
    <source>
        <strain evidence="7">PRA339</strain>
    </source>
</reference>
<dbReference type="SMART" id="SM00175">
    <property type="entry name" value="RAB"/>
    <property type="match status" value="1"/>
</dbReference>
<evidence type="ECO:0000256" key="1">
    <source>
        <dbReference type="ARBA" id="ARBA00022741"/>
    </source>
</evidence>
<dbReference type="InterPro" id="IPR024156">
    <property type="entry name" value="Small_GTPase_ARF"/>
</dbReference>
<dbReference type="Pfam" id="PF00025">
    <property type="entry name" value="Arf"/>
    <property type="match status" value="1"/>
</dbReference>
<evidence type="ECO:0000256" key="3">
    <source>
        <dbReference type="PIRSR" id="PIRSR606689-1"/>
    </source>
</evidence>
<dbReference type="VEuPathDB" id="MicrosporidiaDB:H312_01420"/>
<dbReference type="InterPro" id="IPR027417">
    <property type="entry name" value="P-loop_NTPase"/>
</dbReference>
<dbReference type="HOGENOM" id="CLU_040729_12_4_1"/>
<keyword evidence="2 3" id="KW-0342">GTP-binding</keyword>
<dbReference type="SMART" id="SM00177">
    <property type="entry name" value="ARF"/>
    <property type="match status" value="1"/>
</dbReference>
<dbReference type="GO" id="GO:0005525">
    <property type="term" value="F:GTP binding"/>
    <property type="evidence" value="ECO:0007669"/>
    <property type="project" value="UniProtKB-KW"/>
</dbReference>
<dbReference type="PROSITE" id="PS51419">
    <property type="entry name" value="RAB"/>
    <property type="match status" value="1"/>
</dbReference>
<dbReference type="OrthoDB" id="2011769at2759"/>
<feature type="binding site" evidence="4">
    <location>
        <position position="31"/>
    </location>
    <ligand>
        <name>Mg(2+)</name>
        <dbReference type="ChEBI" id="CHEBI:18420"/>
    </ligand>
</feature>
<evidence type="ECO:0000256" key="4">
    <source>
        <dbReference type="PIRSR" id="PIRSR606689-2"/>
    </source>
</evidence>
<organism evidence="6 7">
    <name type="scientific">Anncaliia algerae PRA339</name>
    <dbReference type="NCBI Taxonomy" id="1288291"/>
    <lineage>
        <taxon>Eukaryota</taxon>
        <taxon>Fungi</taxon>
        <taxon>Fungi incertae sedis</taxon>
        <taxon>Microsporidia</taxon>
        <taxon>Tubulinosematoidea</taxon>
        <taxon>Tubulinosematidae</taxon>
        <taxon>Anncaliia</taxon>
    </lineage>
</organism>
<dbReference type="PANTHER" id="PTHR11711">
    <property type="entry name" value="ADP RIBOSYLATION FACTOR-RELATED"/>
    <property type="match status" value="1"/>
</dbReference>
<comment type="similarity">
    <text evidence="5">Belongs to the small GTPase superfamily. Arf family.</text>
</comment>
<proteinExistence type="inferred from homology"/>
<reference evidence="6 7" key="2">
    <citation type="submission" date="2014-03" db="EMBL/GenBank/DDBJ databases">
        <title>The Genome Sequence of Anncaliia algerae insect isolate PRA339.</title>
        <authorList>
            <consortium name="The Broad Institute Genome Sequencing Platform"/>
            <consortium name="The Broad Institute Genome Sequencing Center for Infectious Disease"/>
            <person name="Cuomo C."/>
            <person name="Becnel J."/>
            <person name="Sanscrainte N."/>
            <person name="Walker B."/>
            <person name="Young S.K."/>
            <person name="Zeng Q."/>
            <person name="Gargeya S."/>
            <person name="Fitzgerald M."/>
            <person name="Haas B."/>
            <person name="Abouelleil A."/>
            <person name="Alvarado L."/>
            <person name="Arachchi H.M."/>
            <person name="Berlin A.M."/>
            <person name="Chapman S.B."/>
            <person name="Dewar J."/>
            <person name="Goldberg J."/>
            <person name="Griggs A."/>
            <person name="Gujja S."/>
            <person name="Hansen M."/>
            <person name="Howarth C."/>
            <person name="Imamovic A."/>
            <person name="Larimer J."/>
            <person name="McCowan C."/>
            <person name="Murphy C."/>
            <person name="Neiman D."/>
            <person name="Pearson M."/>
            <person name="Priest M."/>
            <person name="Roberts A."/>
            <person name="Saif S."/>
            <person name="Shea T."/>
            <person name="Sisk P."/>
            <person name="Sykes S."/>
            <person name="Wortman J."/>
            <person name="Nusbaum C."/>
            <person name="Birren B."/>
        </authorList>
    </citation>
    <scope>NUCLEOTIDE SEQUENCE [LARGE SCALE GENOMIC DNA]</scope>
    <source>
        <strain evidence="6 7">PRA339</strain>
    </source>
</reference>
<gene>
    <name evidence="6" type="ORF">H312_01420</name>
</gene>
<dbReference type="GO" id="GO:0003924">
    <property type="term" value="F:GTPase activity"/>
    <property type="evidence" value="ECO:0007669"/>
    <property type="project" value="InterPro"/>
</dbReference>
<evidence type="ECO:0000313" key="6">
    <source>
        <dbReference type="EMBL" id="KCZ81128.1"/>
    </source>
</evidence>
<feature type="binding site" evidence="3">
    <location>
        <begin position="123"/>
        <end position="126"/>
    </location>
    <ligand>
        <name>GTP</name>
        <dbReference type="ChEBI" id="CHEBI:37565"/>
    </ligand>
</feature>
<keyword evidence="4" id="KW-0460">Magnesium</keyword>
<dbReference type="STRING" id="1288291.A0A059F1I4"/>
<dbReference type="PROSITE" id="PS51417">
    <property type="entry name" value="ARF"/>
    <property type="match status" value="1"/>
</dbReference>
<dbReference type="AlphaFoldDB" id="A0A059F1I4"/>
<dbReference type="Gene3D" id="3.40.50.300">
    <property type="entry name" value="P-loop containing nucleotide triphosphate hydrolases"/>
    <property type="match status" value="1"/>
</dbReference>
<evidence type="ECO:0008006" key="8">
    <source>
        <dbReference type="Google" id="ProtNLM"/>
    </source>
</evidence>
<feature type="binding site" evidence="4">
    <location>
        <position position="48"/>
    </location>
    <ligand>
        <name>Mg(2+)</name>
        <dbReference type="ChEBI" id="CHEBI:18420"/>
    </ligand>
</feature>
<feature type="binding site" evidence="3">
    <location>
        <position position="70"/>
    </location>
    <ligand>
        <name>GTP</name>
        <dbReference type="ChEBI" id="CHEBI:37565"/>
    </ligand>
</feature>
<evidence type="ECO:0000313" key="7">
    <source>
        <dbReference type="Proteomes" id="UP000030655"/>
    </source>
</evidence>
<accession>A0A059F1I4</accession>
<dbReference type="NCBIfam" id="TIGR00231">
    <property type="entry name" value="small_GTP"/>
    <property type="match status" value="1"/>
</dbReference>
<feature type="binding site" evidence="3">
    <location>
        <begin position="24"/>
        <end position="31"/>
    </location>
    <ligand>
        <name>GTP</name>
        <dbReference type="ChEBI" id="CHEBI:37565"/>
    </ligand>
</feature>
<evidence type="ECO:0000256" key="5">
    <source>
        <dbReference type="RuleBase" id="RU003925"/>
    </source>
</evidence>
<dbReference type="SUPFAM" id="SSF52540">
    <property type="entry name" value="P-loop containing nucleoside triphosphate hydrolases"/>
    <property type="match status" value="1"/>
</dbReference>
<evidence type="ECO:0000256" key="2">
    <source>
        <dbReference type="ARBA" id="ARBA00023134"/>
    </source>
</evidence>
<sequence length="190" mass="21978">MGQLTSKIFSIFRTKKPQDILMVGLDSVGKTTILYIIKDNTDLTTVPTIGFNLEECRIENTKFKLWDVGGQERIRHLWPTYLETSNGLVYVVDISNPDKFDDAVLNFKRMVEEKNVPILILLNKCDLVEEEKIIDQRRKMILSMCSDFLVGATFKEFVVSAKKDKNEPDKAYFELLKAFAWLSKEIQKCK</sequence>
<dbReference type="InterPro" id="IPR006689">
    <property type="entry name" value="Small_GTPase_ARF/SAR"/>
</dbReference>
<dbReference type="EMBL" id="KK365149">
    <property type="protein sequence ID" value="KCZ81128.1"/>
    <property type="molecule type" value="Genomic_DNA"/>
</dbReference>